<evidence type="ECO:0000256" key="3">
    <source>
        <dbReference type="ARBA" id="ARBA00040298"/>
    </source>
</evidence>
<evidence type="ECO:0000259" key="4">
    <source>
        <dbReference type="Pfam" id="PF01593"/>
    </source>
</evidence>
<dbReference type="InterPro" id="IPR002937">
    <property type="entry name" value="Amino_oxidase"/>
</dbReference>
<evidence type="ECO:0000256" key="2">
    <source>
        <dbReference type="ARBA" id="ARBA00038825"/>
    </source>
</evidence>
<reference evidence="5" key="1">
    <citation type="submission" date="2017-03" db="EMBL/GenBank/DDBJ databases">
        <authorList>
            <consortium name="AG Boll"/>
        </authorList>
    </citation>
    <scope>NUCLEOTIDE SEQUENCE [LARGE SCALE GENOMIC DNA]</scope>
    <source>
        <strain evidence="5">Chol</strain>
    </source>
</reference>
<keyword evidence="6" id="KW-1185">Reference proteome</keyword>
<dbReference type="Proteomes" id="UP000242886">
    <property type="component" value="Chromosome SDENCHOL"/>
</dbReference>
<sequence>MSEKFDFIVIGAGPNGLAIAAYLTRAGQKVLLLEKRIEEGGGLMTEQVTLPEYYHNTHALYMMMVDQAPIYSDFEFESRWNVRHVFPDLQVTLPTRDGRALCFYRDVEKTCKSIAEFSSRDAEAYRKMHHLYAQMMDQILGPQTYVPMDPAPLMAAKAYASELGRELAELTEKTPLEIVTEMYEHEVVRAAMLYMCTHWGLDYSQSGVSYMVPIYLNRMVNYRLTCGGSHRVSNALYKSVFANGGEIRQSVRVKRIQIENGVASGVLLEDGREFHAEKAVVSTLNPHQTFLDYVGTENLDADFVAMIKGYMWEKSSMNNVHLALDDLPNFKAASVNPDVNQSLTYILGVESVKEVTDYYDAILDNRMPERSVMTCSFPSVHDSYQAPRGKSTAYLSQVVPYDLQPEGKEHWYDRDFKKTRTAEMIDLLAQYTTNINDRTILKSYMTTPVDIENKFATMAKGGFKHGAYHPLQMGYLRPNQDCSQYRTPIKNLYVGGASVAPGGMIIWGPGYNCANALADDYGIEKWWSQPENVRKAIERGYV</sequence>
<dbReference type="SUPFAM" id="SSF51905">
    <property type="entry name" value="FAD/NAD(P)-binding domain"/>
    <property type="match status" value="1"/>
</dbReference>
<accession>A0A7Z7MVP8</accession>
<dbReference type="Pfam" id="PF01593">
    <property type="entry name" value="Amino_oxidase"/>
    <property type="match status" value="1"/>
</dbReference>
<dbReference type="Pfam" id="PF13450">
    <property type="entry name" value="NAD_binding_8"/>
    <property type="match status" value="1"/>
</dbReference>
<dbReference type="PANTHER" id="PTHR10668">
    <property type="entry name" value="PHYTOENE DEHYDROGENASE"/>
    <property type="match status" value="1"/>
</dbReference>
<evidence type="ECO:0000256" key="1">
    <source>
        <dbReference type="ARBA" id="ARBA00037217"/>
    </source>
</evidence>
<organism evidence="5 6">
    <name type="scientific">Sterolibacterium denitrificans</name>
    <dbReference type="NCBI Taxonomy" id="157592"/>
    <lineage>
        <taxon>Bacteria</taxon>
        <taxon>Pseudomonadati</taxon>
        <taxon>Pseudomonadota</taxon>
        <taxon>Betaproteobacteria</taxon>
        <taxon>Nitrosomonadales</taxon>
        <taxon>Sterolibacteriaceae</taxon>
        <taxon>Sterolibacterium</taxon>
    </lineage>
</organism>
<dbReference type="GO" id="GO:0016491">
    <property type="term" value="F:oxidoreductase activity"/>
    <property type="evidence" value="ECO:0007669"/>
    <property type="project" value="InterPro"/>
</dbReference>
<dbReference type="InterPro" id="IPR036188">
    <property type="entry name" value="FAD/NAD-bd_sf"/>
</dbReference>
<dbReference type="AlphaFoldDB" id="A0A7Z7MVP8"/>
<evidence type="ECO:0000313" key="6">
    <source>
        <dbReference type="Proteomes" id="UP000242886"/>
    </source>
</evidence>
<proteinExistence type="predicted"/>
<dbReference type="PANTHER" id="PTHR10668:SF103">
    <property type="entry name" value="PYRIDINE NUCLEOTIDE-DISULFIDE OXIDOREDUCTASE DOMAIN-CONTAINING PROTEIN 2"/>
    <property type="match status" value="1"/>
</dbReference>
<comment type="subunit">
    <text evidence="2">Interacts with COX5B; this interaction may contribute to localize PYROXD2 to the inner face of the inner mitochondrial membrane.</text>
</comment>
<dbReference type="EMBL" id="LT837803">
    <property type="protein sequence ID" value="SMB26546.1"/>
    <property type="molecule type" value="Genomic_DNA"/>
</dbReference>
<dbReference type="Gene3D" id="3.50.50.60">
    <property type="entry name" value="FAD/NAD(P)-binding domain"/>
    <property type="match status" value="2"/>
</dbReference>
<evidence type="ECO:0000313" key="5">
    <source>
        <dbReference type="EMBL" id="SMB26546.1"/>
    </source>
</evidence>
<comment type="function">
    <text evidence="1">Probable oxidoreductase that may play a role as regulator of mitochondrial function.</text>
</comment>
<protein>
    <recommendedName>
        <fullName evidence="3">Pyridine nucleotide-disulfide oxidoreductase domain-containing protein 2</fullName>
    </recommendedName>
</protein>
<dbReference type="RefSeq" id="WP_154716700.1">
    <property type="nucleotide sequence ID" value="NZ_LT837803.1"/>
</dbReference>
<feature type="domain" description="Amine oxidase" evidence="4">
    <location>
        <begin position="211"/>
        <end position="287"/>
    </location>
</feature>
<gene>
    <name evidence="5" type="ORF">SDENCHOL_20164</name>
</gene>
<name>A0A7Z7MVP8_9PROT</name>